<dbReference type="EMBL" id="BJXB01000004">
    <property type="protein sequence ID" value="GEM45475.1"/>
    <property type="molecule type" value="Genomic_DNA"/>
</dbReference>
<protein>
    <recommendedName>
        <fullName evidence="3">MalT-like TPR region domain-containing protein</fullName>
    </recommendedName>
</protein>
<name>A0A511MY01_DEIC1</name>
<organism evidence="1 2">
    <name type="scientific">Deinococcus cellulosilyticus (strain DSM 18568 / NBRC 106333 / KACC 11606 / 5516J-15)</name>
    <dbReference type="NCBI Taxonomy" id="1223518"/>
    <lineage>
        <taxon>Bacteria</taxon>
        <taxon>Thermotogati</taxon>
        <taxon>Deinococcota</taxon>
        <taxon>Deinococci</taxon>
        <taxon>Deinococcales</taxon>
        <taxon>Deinococcaceae</taxon>
        <taxon>Deinococcus</taxon>
    </lineage>
</organism>
<gene>
    <name evidence="1" type="ORF">DC3_11100</name>
</gene>
<comment type="caution">
    <text evidence="1">The sequence shown here is derived from an EMBL/GenBank/DDBJ whole genome shotgun (WGS) entry which is preliminary data.</text>
</comment>
<evidence type="ECO:0000313" key="2">
    <source>
        <dbReference type="Proteomes" id="UP000321306"/>
    </source>
</evidence>
<dbReference type="SUPFAM" id="SSF48452">
    <property type="entry name" value="TPR-like"/>
    <property type="match status" value="1"/>
</dbReference>
<sequence>MVTLLEAQLAQGILLQVQHKAQQMIPEQREPGEPGLVLMLLLSFAGAAALYLGDLEQARAPLEEALQICETVGHDFHRIKLHKSLLLLALRQGQHQRGDQHARRLHGGLKAWRPVQTRMMP</sequence>
<dbReference type="Proteomes" id="UP000321306">
    <property type="component" value="Unassembled WGS sequence"/>
</dbReference>
<dbReference type="AlphaFoldDB" id="A0A511MY01"/>
<evidence type="ECO:0008006" key="3">
    <source>
        <dbReference type="Google" id="ProtNLM"/>
    </source>
</evidence>
<evidence type="ECO:0000313" key="1">
    <source>
        <dbReference type="EMBL" id="GEM45475.1"/>
    </source>
</evidence>
<accession>A0A511MY01</accession>
<dbReference type="RefSeq" id="WP_222594701.1">
    <property type="nucleotide sequence ID" value="NZ_BJXB01000004.1"/>
</dbReference>
<reference evidence="1 2" key="1">
    <citation type="submission" date="2019-07" db="EMBL/GenBank/DDBJ databases">
        <title>Whole genome shotgun sequence of Deinococcus cellulosilyticus NBRC 106333.</title>
        <authorList>
            <person name="Hosoyama A."/>
            <person name="Uohara A."/>
            <person name="Ohji S."/>
            <person name="Ichikawa N."/>
        </authorList>
    </citation>
    <scope>NUCLEOTIDE SEQUENCE [LARGE SCALE GENOMIC DNA]</scope>
    <source>
        <strain evidence="1 2">NBRC 106333</strain>
    </source>
</reference>
<dbReference type="InterPro" id="IPR011990">
    <property type="entry name" value="TPR-like_helical_dom_sf"/>
</dbReference>
<keyword evidence="2" id="KW-1185">Reference proteome</keyword>
<proteinExistence type="predicted"/>